<keyword evidence="2 4" id="KW-0012">Acyltransferase</keyword>
<dbReference type="SUPFAM" id="SSF55729">
    <property type="entry name" value="Acyl-CoA N-acyltransferases (Nat)"/>
    <property type="match status" value="1"/>
</dbReference>
<dbReference type="GO" id="GO:0016746">
    <property type="term" value="F:acyltransferase activity"/>
    <property type="evidence" value="ECO:0007669"/>
    <property type="project" value="UniProtKB-KW"/>
</dbReference>
<feature type="domain" description="N-acetyltransferase" evidence="3">
    <location>
        <begin position="5"/>
        <end position="168"/>
    </location>
</feature>
<dbReference type="Proteomes" id="UP001214553">
    <property type="component" value="Chromosome"/>
</dbReference>
<protein>
    <submittedName>
        <fullName evidence="4">GNAT family N-acetyltransferase</fullName>
        <ecNumber evidence="4">2.3.1.-</ecNumber>
    </submittedName>
</protein>
<accession>A0ABY8C468</accession>
<keyword evidence="1 4" id="KW-0808">Transferase</keyword>
<dbReference type="RefSeq" id="WP_275279197.1">
    <property type="nucleotide sequence ID" value="NZ_CP119108.1"/>
</dbReference>
<dbReference type="Gene3D" id="3.40.630.30">
    <property type="match status" value="1"/>
</dbReference>
<evidence type="ECO:0000259" key="3">
    <source>
        <dbReference type="PROSITE" id="PS51186"/>
    </source>
</evidence>
<organism evidence="4 5">
    <name type="scientific">Microbacterium horticulturae</name>
    <dbReference type="NCBI Taxonomy" id="3028316"/>
    <lineage>
        <taxon>Bacteria</taxon>
        <taxon>Bacillati</taxon>
        <taxon>Actinomycetota</taxon>
        <taxon>Actinomycetes</taxon>
        <taxon>Micrococcales</taxon>
        <taxon>Microbacteriaceae</taxon>
        <taxon>Microbacterium</taxon>
    </lineage>
</organism>
<dbReference type="InterPro" id="IPR016181">
    <property type="entry name" value="Acyl_CoA_acyltransferase"/>
</dbReference>
<dbReference type="PANTHER" id="PTHR43877">
    <property type="entry name" value="AMINOALKYLPHOSPHONATE N-ACETYLTRANSFERASE-RELATED-RELATED"/>
    <property type="match status" value="1"/>
</dbReference>
<dbReference type="InterPro" id="IPR050832">
    <property type="entry name" value="Bact_Acetyltransf"/>
</dbReference>
<reference evidence="4 5" key="1">
    <citation type="submission" date="2023-03" db="EMBL/GenBank/DDBJ databases">
        <title>Genome sequence of Microbacterium sp. KACC 23027.</title>
        <authorList>
            <person name="Kim S."/>
            <person name="Heo J."/>
            <person name="Kwon S.-W."/>
        </authorList>
    </citation>
    <scope>NUCLEOTIDE SEQUENCE [LARGE SCALE GENOMIC DNA]</scope>
    <source>
        <strain evidence="4 5">KACC 23027</strain>
    </source>
</reference>
<dbReference type="Pfam" id="PF00583">
    <property type="entry name" value="Acetyltransf_1"/>
    <property type="match status" value="1"/>
</dbReference>
<evidence type="ECO:0000256" key="2">
    <source>
        <dbReference type="ARBA" id="ARBA00023315"/>
    </source>
</evidence>
<evidence type="ECO:0000313" key="5">
    <source>
        <dbReference type="Proteomes" id="UP001214553"/>
    </source>
</evidence>
<proteinExistence type="predicted"/>
<dbReference type="EC" id="2.3.1.-" evidence="4"/>
<keyword evidence="5" id="KW-1185">Reference proteome</keyword>
<evidence type="ECO:0000256" key="1">
    <source>
        <dbReference type="ARBA" id="ARBA00022679"/>
    </source>
</evidence>
<name>A0ABY8C468_9MICO</name>
<gene>
    <name evidence="4" type="ORF">PU630_04655</name>
</gene>
<dbReference type="InterPro" id="IPR000182">
    <property type="entry name" value="GNAT_dom"/>
</dbReference>
<dbReference type="EMBL" id="CP119108">
    <property type="protein sequence ID" value="WEG09856.1"/>
    <property type="molecule type" value="Genomic_DNA"/>
</dbReference>
<evidence type="ECO:0000313" key="4">
    <source>
        <dbReference type="EMBL" id="WEG09856.1"/>
    </source>
</evidence>
<dbReference type="PANTHER" id="PTHR43877:SF1">
    <property type="entry name" value="ACETYLTRANSFERASE"/>
    <property type="match status" value="1"/>
</dbReference>
<dbReference type="PROSITE" id="PS51186">
    <property type="entry name" value="GNAT"/>
    <property type="match status" value="1"/>
</dbReference>
<dbReference type="CDD" id="cd04301">
    <property type="entry name" value="NAT_SF"/>
    <property type="match status" value="1"/>
</dbReference>
<sequence>MTAAIRIRSAQAQDAAAMARVHVETWRETYRGIMRDEVLDHPGFVASRTRFWTAALTDPHFARNRAAVAELDGEIIGIAMSGPPMDADADPAWTAQLYLIYVYAAHHGTGAGSRLIDAVLLPDEPASLWVADPNPRAQSFYRKNGFVADGATKVDDGVREVRMVRAAR</sequence>